<name>A0ABW3H230_9BACL</name>
<feature type="domain" description="CD-NTase-associated protein 15" evidence="2">
    <location>
        <begin position="75"/>
        <end position="186"/>
    </location>
</feature>
<proteinExistence type="predicted"/>
<reference evidence="4" key="1">
    <citation type="journal article" date="2019" name="Int. J. Syst. Evol. Microbiol.">
        <title>The Global Catalogue of Microorganisms (GCM) 10K type strain sequencing project: providing services to taxonomists for standard genome sequencing and annotation.</title>
        <authorList>
            <consortium name="The Broad Institute Genomics Platform"/>
            <consortium name="The Broad Institute Genome Sequencing Center for Infectious Disease"/>
            <person name="Wu L."/>
            <person name="Ma J."/>
        </authorList>
    </citation>
    <scope>NUCLEOTIDE SEQUENCE [LARGE SCALE GENOMIC DNA]</scope>
    <source>
        <strain evidence="4">CCUG 63563</strain>
    </source>
</reference>
<comment type="caution">
    <text evidence="3">The sequence shown here is derived from an EMBL/GenBank/DDBJ whole genome shotgun (WGS) entry which is preliminary data.</text>
</comment>
<organism evidence="3 4">
    <name type="scientific">Savagea faecisuis</name>
    <dbReference type="NCBI Taxonomy" id="1274803"/>
    <lineage>
        <taxon>Bacteria</taxon>
        <taxon>Bacillati</taxon>
        <taxon>Bacillota</taxon>
        <taxon>Bacilli</taxon>
        <taxon>Bacillales</taxon>
        <taxon>Caryophanaceae</taxon>
        <taxon>Savagea</taxon>
    </lineage>
</organism>
<dbReference type="EMBL" id="JBHTJF010000036">
    <property type="protein sequence ID" value="MFD0944403.1"/>
    <property type="molecule type" value="Genomic_DNA"/>
</dbReference>
<gene>
    <name evidence="3" type="ORF">ACFQ0V_11675</name>
</gene>
<feature type="transmembrane region" description="Helical" evidence="1">
    <location>
        <begin position="12"/>
        <end position="30"/>
    </location>
</feature>
<evidence type="ECO:0000313" key="3">
    <source>
        <dbReference type="EMBL" id="MFD0944403.1"/>
    </source>
</evidence>
<evidence type="ECO:0000313" key="4">
    <source>
        <dbReference type="Proteomes" id="UP001596976"/>
    </source>
</evidence>
<dbReference type="InterPro" id="IPR041208">
    <property type="entry name" value="Cap15"/>
</dbReference>
<keyword evidence="1" id="KW-1133">Transmembrane helix</keyword>
<protein>
    <recommendedName>
        <fullName evidence="2">CD-NTase-associated protein 15 domain-containing protein</fullName>
    </recommendedName>
</protein>
<sequence length="189" mass="21873">MHPYSIDVSRNKIIFYVSLMSILFASLLAYELNTLPGSHIAIPITSLTLFLLGMRIVNRSLWTKRLFHTLGIIRTPIIRGEYRGQFGTKESMTEMTCTIRQTWTKMNIQMEWEDGLFVSTAASIRMEEPLGPTVIVNGLLYEKRDGWHERITEGTVHLILKKDDGYGFYYMYEQGKGQRGHFELEKSVE</sequence>
<evidence type="ECO:0000256" key="1">
    <source>
        <dbReference type="SAM" id="Phobius"/>
    </source>
</evidence>
<evidence type="ECO:0000259" key="2">
    <source>
        <dbReference type="Pfam" id="PF18153"/>
    </source>
</evidence>
<dbReference type="Pfam" id="PF18153">
    <property type="entry name" value="Cap15_CD_rec"/>
    <property type="match status" value="1"/>
</dbReference>
<keyword evidence="1" id="KW-0472">Membrane</keyword>
<accession>A0ABW3H230</accession>
<keyword evidence="4" id="KW-1185">Reference proteome</keyword>
<feature type="transmembrane region" description="Helical" evidence="1">
    <location>
        <begin position="36"/>
        <end position="57"/>
    </location>
</feature>
<keyword evidence="1" id="KW-0812">Transmembrane</keyword>
<dbReference type="Proteomes" id="UP001596976">
    <property type="component" value="Unassembled WGS sequence"/>
</dbReference>
<dbReference type="RefSeq" id="WP_381013751.1">
    <property type="nucleotide sequence ID" value="NZ_JBHTJF010000036.1"/>
</dbReference>